<feature type="compositionally biased region" description="Low complexity" evidence="13">
    <location>
        <begin position="126"/>
        <end position="161"/>
    </location>
</feature>
<feature type="compositionally biased region" description="Pro residues" evidence="13">
    <location>
        <begin position="1302"/>
        <end position="1314"/>
    </location>
</feature>
<evidence type="ECO:0000256" key="4">
    <source>
        <dbReference type="ARBA" id="ARBA00022490"/>
    </source>
</evidence>
<comment type="catalytic activity">
    <reaction evidence="11">
        <text>L-threonyl-[protein] + ATP = O-phospho-L-threonyl-[protein] + ADP + H(+)</text>
        <dbReference type="Rhea" id="RHEA:46608"/>
        <dbReference type="Rhea" id="RHEA-COMP:11060"/>
        <dbReference type="Rhea" id="RHEA-COMP:11605"/>
        <dbReference type="ChEBI" id="CHEBI:15378"/>
        <dbReference type="ChEBI" id="CHEBI:30013"/>
        <dbReference type="ChEBI" id="CHEBI:30616"/>
        <dbReference type="ChEBI" id="CHEBI:61977"/>
        <dbReference type="ChEBI" id="CHEBI:456216"/>
        <dbReference type="EC" id="2.7.11.1"/>
    </reaction>
</comment>
<evidence type="ECO:0000256" key="12">
    <source>
        <dbReference type="ARBA" id="ARBA00048679"/>
    </source>
</evidence>
<feature type="compositionally biased region" description="Polar residues" evidence="13">
    <location>
        <begin position="2474"/>
        <end position="2489"/>
    </location>
</feature>
<feature type="region of interest" description="Disordered" evidence="13">
    <location>
        <begin position="1"/>
        <end position="82"/>
    </location>
</feature>
<keyword evidence="10" id="KW-0067">ATP-binding</keyword>
<organism evidence="15 16">
    <name type="scientific">Phyllostomus discolor</name>
    <name type="common">pale spear-nosed bat</name>
    <dbReference type="NCBI Taxonomy" id="89673"/>
    <lineage>
        <taxon>Eukaryota</taxon>
        <taxon>Metazoa</taxon>
        <taxon>Chordata</taxon>
        <taxon>Craniata</taxon>
        <taxon>Vertebrata</taxon>
        <taxon>Euteleostomi</taxon>
        <taxon>Mammalia</taxon>
        <taxon>Eutheria</taxon>
        <taxon>Laurasiatheria</taxon>
        <taxon>Chiroptera</taxon>
        <taxon>Yangochiroptera</taxon>
        <taxon>Phyllostomidae</taxon>
        <taxon>Phyllostominae</taxon>
        <taxon>Phyllostomus</taxon>
    </lineage>
</organism>
<dbReference type="EMBL" id="JABVXQ010000003">
    <property type="protein sequence ID" value="KAF6122598.1"/>
    <property type="molecule type" value="Genomic_DNA"/>
</dbReference>
<feature type="compositionally biased region" description="Low complexity" evidence="13">
    <location>
        <begin position="1138"/>
        <end position="1165"/>
    </location>
</feature>
<dbReference type="InterPro" id="IPR000719">
    <property type="entry name" value="Prot_kinase_dom"/>
</dbReference>
<evidence type="ECO:0000256" key="10">
    <source>
        <dbReference type="ARBA" id="ARBA00022840"/>
    </source>
</evidence>
<evidence type="ECO:0000256" key="2">
    <source>
        <dbReference type="ARBA" id="ARBA00004496"/>
    </source>
</evidence>
<feature type="compositionally biased region" description="Polar residues" evidence="13">
    <location>
        <begin position="1335"/>
        <end position="1345"/>
    </location>
</feature>
<reference evidence="15 16" key="1">
    <citation type="journal article" date="2020" name="Nature">
        <title>Six reference-quality genomes reveal evolution of bat adaptations.</title>
        <authorList>
            <person name="Jebb D."/>
            <person name="Huang Z."/>
            <person name="Pippel M."/>
            <person name="Hughes G.M."/>
            <person name="Lavrichenko K."/>
            <person name="Devanna P."/>
            <person name="Winkler S."/>
            <person name="Jermiin L.S."/>
            <person name="Skirmuntt E.C."/>
            <person name="Katzourakis A."/>
            <person name="Burkitt-Gray L."/>
            <person name="Ray D.A."/>
            <person name="Sullivan K.A.M."/>
            <person name="Roscito J.G."/>
            <person name="Kirilenko B.M."/>
            <person name="Davalos L.M."/>
            <person name="Corthals A.P."/>
            <person name="Power M.L."/>
            <person name="Jones G."/>
            <person name="Ransome R.D."/>
            <person name="Dechmann D.K.N."/>
            <person name="Locatelli A.G."/>
            <person name="Puechmaille S.J."/>
            <person name="Fedrigo O."/>
            <person name="Jarvis E.D."/>
            <person name="Hiller M."/>
            <person name="Vernes S.C."/>
            <person name="Myers E.W."/>
            <person name="Teeling E.C."/>
        </authorList>
    </citation>
    <scope>NUCLEOTIDE SEQUENCE [LARGE SCALE GENOMIC DNA]</scope>
    <source>
        <strain evidence="15">Bat1K_MPI-CBG_1</strain>
    </source>
</reference>
<keyword evidence="8" id="KW-0547">Nucleotide-binding</keyword>
<evidence type="ECO:0000256" key="5">
    <source>
        <dbReference type="ARBA" id="ARBA00022527"/>
    </source>
</evidence>
<keyword evidence="7" id="KW-0808">Transferase</keyword>
<dbReference type="GO" id="GO:0004674">
    <property type="term" value="F:protein serine/threonine kinase activity"/>
    <property type="evidence" value="ECO:0007669"/>
    <property type="project" value="UniProtKB-KW"/>
</dbReference>
<feature type="compositionally biased region" description="Low complexity" evidence="13">
    <location>
        <begin position="2130"/>
        <end position="2152"/>
    </location>
</feature>
<feature type="compositionally biased region" description="Polar residues" evidence="13">
    <location>
        <begin position="2380"/>
        <end position="2412"/>
    </location>
</feature>
<keyword evidence="9 15" id="KW-0418">Kinase</keyword>
<feature type="region of interest" description="Disordered" evidence="13">
    <location>
        <begin position="95"/>
        <end position="204"/>
    </location>
</feature>
<feature type="compositionally biased region" description="Basic and acidic residues" evidence="13">
    <location>
        <begin position="2113"/>
        <end position="2129"/>
    </location>
</feature>
<dbReference type="InterPro" id="IPR011009">
    <property type="entry name" value="Kinase-like_dom_sf"/>
</dbReference>
<feature type="compositionally biased region" description="Basic and acidic residues" evidence="13">
    <location>
        <begin position="50"/>
        <end position="66"/>
    </location>
</feature>
<feature type="compositionally biased region" description="Polar residues" evidence="13">
    <location>
        <begin position="639"/>
        <end position="691"/>
    </location>
</feature>
<dbReference type="FunFam" id="1.10.510.10:FF:000006">
    <property type="entry name" value="Serine/threonine-protein kinase WNK1 isoform 2"/>
    <property type="match status" value="1"/>
</dbReference>
<dbReference type="PROSITE" id="PS50011">
    <property type="entry name" value="PROTEIN_KINASE_DOM"/>
    <property type="match status" value="1"/>
</dbReference>
<feature type="region of interest" description="Disordered" evidence="13">
    <location>
        <begin position="1985"/>
        <end position="2040"/>
    </location>
</feature>
<dbReference type="Gene3D" id="3.10.20.90">
    <property type="entry name" value="Phosphatidylinositol 3-kinase Catalytic Subunit, Chain A, domain 1"/>
    <property type="match status" value="2"/>
</dbReference>
<dbReference type="InterPro" id="IPR056865">
    <property type="entry name" value="CCTL2_WNK"/>
</dbReference>
<dbReference type="EC" id="2.7.11.1" evidence="3"/>
<name>A0A834AY07_9CHIR</name>
<evidence type="ECO:0000256" key="11">
    <source>
        <dbReference type="ARBA" id="ARBA00047899"/>
    </source>
</evidence>
<feature type="compositionally biased region" description="Basic residues" evidence="13">
    <location>
        <begin position="1353"/>
        <end position="1375"/>
    </location>
</feature>
<feature type="region of interest" description="Disordered" evidence="13">
    <location>
        <begin position="2266"/>
        <end position="2286"/>
    </location>
</feature>
<comment type="cofactor">
    <cofactor evidence="1">
        <name>Mg(2+)</name>
        <dbReference type="ChEBI" id="CHEBI:18420"/>
    </cofactor>
</comment>
<sequence>MSGGASEKQSGTPSSLFLSPPAPSPKNGSSSDSSVGEKLGAAGTDAGTGRTEEYRRRRHTMDKDSRGAASTTTTTEHRFFRRSVICDSNATALELPGLPLSLPQPSVAAVGPQSTPPEPHREETLTATTAAQVAQQPPAAVAAPREPASTGTAATTAPSSTSRDRQVSQPDHVGSKEEPPSARSGSGGGSAKEPQEERSQQQDDIEELETQAVGTSNDGRFLKFDIEIGRGSFKTVYKGLDTETTVEVAWCELQDRKLSKSERQRFKEEAEMLKGLQHPNIVRFYDSWESTVKGKKCIVLVTELMTSGTLKTYLKRFKVMKIKVLRSWCRQILKGLQFLHTRTPPIIHRDLKCDNIFITGPTGSVKIGDLGLATLKRASFAKSVIGTPEFMAPEMYEEKYDESVDVYAFGMCMLEMATSEYPYSECQNAAQIYRRVTSGVKPASFDKVAIPEVKEIIEGCIRQNKDERYSIKDLLNHAFFQEETGVRVELAEEDDGEKIAIKLWLRIEDIKKLKGKYKDNEAIEFSFDLDRDVPEDVAQEMVESGYVCEGDHKTMAKAIKDRVSLIKRKREQRQLVREEQEKRKQEESSSKQQVEQQSSASQAGMKQLPSASTGIPAASATSASVSTQVEPEEPEADQHQQLQYQQPSISVLSDGTVDSGQGSSVFTESRVSSQQTVSYGSQHEQAHSTGTLPGHTASVIQAQSQPHGVYPSSSMPRRGRSMSVCVPHLSAVPSLSRISPSAPSTPPPVLSAPLSPSLLRTAPEETFAEKLCKALESVLPMHSASQRKHRRSSLPSLFVSTPQSMVHPCGGTPTYSESQIPFPTIHERPVSFSPPPTCPPKVAISQRRKSTSFLEAQTHHFQPLLRTVGQNLLPPGGSPTNWTPEAIVMLGTTTSRITGEPCEIQVKSMFETPQVYSDYRPGLVLPEEAHYFIPQEALCVAGVQYQAQVAEQYEGIPYNSPVLSSPMKQIPEQKPVQGGPTSSSVFEFPSGQAFLVGHLQNLRLDSGLSPGSPHSSISAPISTDATRLKFHPVFVPHSAPAVLTHNNESRSNCVFEFHVHTPSSSSGEGGGVLPQRVYRNRQVAVDLNQEEPPPPSVGLHGRLQPVTEEQHNYHSPELTVSVVEPIGQNWPIGSPEYSSDSSQITSSDPSDFQSPPPTGGAAAPFGSDVSLPFIRLPQTLLQESPLFFCFPQGTTSQQVLSASFSSGGSALHPQVQGQSQGQPSSSSVTGVSSSQTIQHSQQQQGIQQTAPPQQTVQYSLPQTSASSEATTVQPVSQPQAPQVLPQVSAGKQSTQGVSQIAPPEPVPVAQPQPTQPATVISSIDSAHSDVASGMSDGNENVPSSSGRHEGRTTKRHYRKSVRSRSRHEKTSRPKLRILNVSNKGDRVVECQLETHNRKMVTFKFDLDGDNPEEIATIMVNNDFILAIERESFVDQVREIIEKADEMLSEDVSVEPEGDQGLESLQGKDDYSFSGSQKLEGEFKQPLPASSMPQQIGISTSSLTQVVHSAGRRFIVSPVPESRLRESKVFTSEISDTVAASTSHAAGMNLSHSASSLSLQQAFSELKNAQMTEGPNTAPPNFSHTGPTFPVVPPSMGSIAGVPTIAGTTPSASVPITSCPPNDISTSVVQSEITMSTEKGIATCTGVTSSVLSIPPASESPVLSSVVSSITISTVISTSAASQSVQAPTSGSTVSSAGTFPSVPVSTTSASAVCSAAAPEAKPSPVLSQQSAGSTSGAASLTSISATTPFPSIASQPSLQLSSSTSAPTLAETVVVSAHSLDKTSHSSTTGLALSLSASSSSSSPGALVSSSISQSGGVHPLVTPSAVAPTPVLSQAAGPTSTPLLPPVPSVPPLVQPVANVPAVQQTLIHSQPQPALLPNQPHTHCPEIDADTQQSKAGIDDIKTLEEKLRSLFSEHSTSGTQHASVSLETSLVVETNVTPGIPTTAVAPSKLMTSTTSTCLPPTSLPLGTTGLPVIPVATPGQVSTPVSTTAGAKPGTVPSKPPLTKAPVLPLGTELPAGIPSSEQQPPFPGPPLTQSQQPLEDLDAQLRRTLSPETAAVTSAVGPVSVVAPTAVTEAGAQPPKDVPQVTAASSGTGVFKTGRFQVSVAMDDAQKEGKNKSEDSKSVHFESSTSESSVLSSSSPESTLVKPGPNGITIHGVCPDMPDGVHKTPASEAKSETWQPTKVGHFQVTTAANKVGRFSVSRTEDKITEAKKEGPVESPPFVDLEQAILPAAIPKKEKPELSEPSHLNGPSSDLEAAFLSRDVDDGSGSPHSPHQLSSRSLPIQNLSQSLSNSLNSSYMSSDNESDIEDEDLKLELRRLREKHLKEIQDLQSRQKHEIESLYTKLGKVPPAVIIPPAAPLSGRRRRPTKSKGSKSSRNTSLGNKSPQLSGNLSGQSAASVLHPQQTLHPPGNIPETGQNQLLQPLKPSPSSDNLYSAFTSDGAISVPSLSAPGQGTSSTNTVGGTVNSQAAQAQPPALTSSRKGTFTDDLHKLVDNWARDAMNLSGRRGSKGHTNYEGPGMARKFSAPGQLCISMTSNLGGSAPISAASATSLGHFTKSMCPPQQYSFPAPPPFNTQWSGTGGSTPQPLGQFQPVGTASLQNFNISNLQKSISNPPGSNLRTT</sequence>
<dbReference type="InterPro" id="IPR050588">
    <property type="entry name" value="WNK_Ser-Thr_kinase"/>
</dbReference>
<dbReference type="Gene3D" id="3.30.200.20">
    <property type="entry name" value="Phosphorylase Kinase, domain 1"/>
    <property type="match status" value="1"/>
</dbReference>
<feature type="region of interest" description="Disordered" evidence="13">
    <location>
        <begin position="574"/>
        <end position="693"/>
    </location>
</feature>
<feature type="compositionally biased region" description="Polar residues" evidence="13">
    <location>
        <begin position="2580"/>
        <end position="2598"/>
    </location>
</feature>
<dbReference type="CDD" id="cd14030">
    <property type="entry name" value="STKc_WNK1"/>
    <property type="match status" value="1"/>
</dbReference>
<dbReference type="GO" id="GO:0005524">
    <property type="term" value="F:ATP binding"/>
    <property type="evidence" value="ECO:0007669"/>
    <property type="project" value="UniProtKB-KW"/>
</dbReference>
<dbReference type="SMART" id="SM00220">
    <property type="entry name" value="S_TKc"/>
    <property type="match status" value="1"/>
</dbReference>
<feature type="compositionally biased region" description="Polar residues" evidence="13">
    <location>
        <begin position="600"/>
        <end position="613"/>
    </location>
</feature>
<dbReference type="Pfam" id="PF12202">
    <property type="entry name" value="OSR1_C"/>
    <property type="match status" value="1"/>
</dbReference>
<comment type="catalytic activity">
    <reaction evidence="12">
        <text>L-seryl-[protein] + ATP = O-phospho-L-seryl-[protein] + ADP + H(+)</text>
        <dbReference type="Rhea" id="RHEA:17989"/>
        <dbReference type="Rhea" id="RHEA-COMP:9863"/>
        <dbReference type="Rhea" id="RHEA-COMP:11604"/>
        <dbReference type="ChEBI" id="CHEBI:15378"/>
        <dbReference type="ChEBI" id="CHEBI:29999"/>
        <dbReference type="ChEBI" id="CHEBI:30616"/>
        <dbReference type="ChEBI" id="CHEBI:83421"/>
        <dbReference type="ChEBI" id="CHEBI:456216"/>
        <dbReference type="EC" id="2.7.11.1"/>
    </reaction>
</comment>
<dbReference type="Pfam" id="PF24889">
    <property type="entry name" value="CCTL2_WNK"/>
    <property type="match status" value="1"/>
</dbReference>
<evidence type="ECO:0000256" key="1">
    <source>
        <dbReference type="ARBA" id="ARBA00001946"/>
    </source>
</evidence>
<feature type="compositionally biased region" description="Low complexity" evidence="13">
    <location>
        <begin position="29"/>
        <end position="49"/>
    </location>
</feature>
<evidence type="ECO:0000259" key="14">
    <source>
        <dbReference type="PROSITE" id="PS50011"/>
    </source>
</evidence>
<comment type="caution">
    <text evidence="15">The sequence shown here is derived from an EMBL/GenBank/DDBJ whole genome shotgun (WGS) entry which is preliminary data.</text>
</comment>
<evidence type="ECO:0000256" key="3">
    <source>
        <dbReference type="ARBA" id="ARBA00012513"/>
    </source>
</evidence>
<feature type="region of interest" description="Disordered" evidence="13">
    <location>
        <begin position="1795"/>
        <end position="1815"/>
    </location>
</feature>
<feature type="region of interest" description="Disordered" evidence="13">
    <location>
        <begin position="2113"/>
        <end position="2157"/>
    </location>
</feature>
<feature type="region of interest" description="Disordered" evidence="13">
    <location>
        <begin position="2572"/>
        <end position="2598"/>
    </location>
</feature>
<feature type="compositionally biased region" description="Polar residues" evidence="13">
    <location>
        <begin position="2274"/>
        <end position="2284"/>
    </location>
</feature>
<feature type="compositionally biased region" description="Polar residues" evidence="13">
    <location>
        <begin position="2420"/>
        <end position="2444"/>
    </location>
</feature>
<keyword evidence="4" id="KW-0963">Cytoplasm</keyword>
<dbReference type="FunFam" id="3.10.20.90:FF:000007">
    <property type="entry name" value="Serine/threonine-protein kinase WNK1 isoform 1"/>
    <property type="match status" value="1"/>
</dbReference>
<feature type="region of interest" description="Disordered" evidence="13">
    <location>
        <begin position="1204"/>
        <end position="1375"/>
    </location>
</feature>
<keyword evidence="5" id="KW-0723">Serine/threonine-protein kinase</keyword>
<evidence type="ECO:0000256" key="6">
    <source>
        <dbReference type="ARBA" id="ARBA00022553"/>
    </source>
</evidence>
<feature type="compositionally biased region" description="Low complexity" evidence="13">
    <location>
        <begin position="2460"/>
        <end position="2473"/>
    </location>
</feature>
<feature type="domain" description="Protein kinase" evidence="14">
    <location>
        <begin position="222"/>
        <end position="480"/>
    </location>
</feature>
<comment type="subcellular location">
    <subcellularLocation>
        <location evidence="2">Cytoplasm</location>
    </subcellularLocation>
</comment>
<dbReference type="InterPro" id="IPR024678">
    <property type="entry name" value="Kinase_OSR1/WNK_CCT"/>
</dbReference>
<feature type="compositionally biased region" description="Basic and acidic residues" evidence="13">
    <location>
        <begin position="574"/>
        <end position="589"/>
    </location>
</feature>
<dbReference type="FunFam" id="3.30.200.20:FF:000494">
    <property type="entry name" value="serine/threonine-protein kinase WNK2 isoform X2"/>
    <property type="match status" value="1"/>
</dbReference>
<dbReference type="Gene3D" id="1.10.510.10">
    <property type="entry name" value="Transferase(Phosphotransferase) domain 1"/>
    <property type="match status" value="1"/>
</dbReference>
<dbReference type="FunFam" id="3.10.20.90:FF:000012">
    <property type="entry name" value="Serine/threonine-protein kinase WNK1 isoform 2"/>
    <property type="match status" value="1"/>
</dbReference>
<evidence type="ECO:0000313" key="16">
    <source>
        <dbReference type="Proteomes" id="UP000664940"/>
    </source>
</evidence>
<evidence type="ECO:0000256" key="8">
    <source>
        <dbReference type="ARBA" id="ARBA00022741"/>
    </source>
</evidence>
<feature type="compositionally biased region" description="Polar residues" evidence="13">
    <location>
        <begin position="1255"/>
        <end position="1271"/>
    </location>
</feature>
<feature type="compositionally biased region" description="Low complexity" evidence="13">
    <location>
        <begin position="1272"/>
        <end position="1289"/>
    </location>
</feature>
<dbReference type="SUPFAM" id="SSF56112">
    <property type="entry name" value="Protein kinase-like (PK-like)"/>
    <property type="match status" value="1"/>
</dbReference>
<dbReference type="Proteomes" id="UP000664940">
    <property type="component" value="Unassembled WGS sequence"/>
</dbReference>
<evidence type="ECO:0000256" key="7">
    <source>
        <dbReference type="ARBA" id="ARBA00022679"/>
    </source>
</evidence>
<feature type="compositionally biased region" description="Low complexity" evidence="13">
    <location>
        <begin position="95"/>
        <end position="105"/>
    </location>
</feature>
<dbReference type="GO" id="GO:0005737">
    <property type="term" value="C:cytoplasm"/>
    <property type="evidence" value="ECO:0007669"/>
    <property type="project" value="UniProtKB-SubCell"/>
</dbReference>
<feature type="compositionally biased region" description="Basic residues" evidence="13">
    <location>
        <begin position="2367"/>
        <end position="2379"/>
    </location>
</feature>
<feature type="region of interest" description="Disordered" evidence="13">
    <location>
        <begin position="1131"/>
        <end position="1165"/>
    </location>
</feature>
<evidence type="ECO:0000256" key="13">
    <source>
        <dbReference type="SAM" id="MobiDB-lite"/>
    </source>
</evidence>
<gene>
    <name evidence="15" type="ORF">HJG60_020350</name>
</gene>
<dbReference type="InterPro" id="IPR008271">
    <property type="entry name" value="Ser/Thr_kinase_AS"/>
</dbReference>
<feature type="compositionally biased region" description="Low complexity" evidence="13">
    <location>
        <begin position="590"/>
        <end position="599"/>
    </location>
</feature>
<dbReference type="PROSITE" id="PS00108">
    <property type="entry name" value="PROTEIN_KINASE_ST"/>
    <property type="match status" value="1"/>
</dbReference>
<keyword evidence="6" id="KW-0597">Phosphoprotein</keyword>
<protein>
    <recommendedName>
        <fullName evidence="3">non-specific serine/threonine protein kinase</fullName>
        <ecNumber evidence="3">2.7.11.1</ecNumber>
    </recommendedName>
</protein>
<feature type="compositionally biased region" description="Low complexity" evidence="13">
    <location>
        <begin position="1204"/>
        <end position="1254"/>
    </location>
</feature>
<evidence type="ECO:0000256" key="9">
    <source>
        <dbReference type="ARBA" id="ARBA00022777"/>
    </source>
</evidence>
<dbReference type="PANTHER" id="PTHR13902">
    <property type="entry name" value="SERINE/THREONINE-PROTEIN KINASE WNK WITH NO LYSINE -RELATED"/>
    <property type="match status" value="1"/>
</dbReference>
<accession>A0A834AY07</accession>
<dbReference type="Pfam" id="PF00069">
    <property type="entry name" value="Pkinase"/>
    <property type="match status" value="1"/>
</dbReference>
<proteinExistence type="predicted"/>
<feature type="region of interest" description="Disordered" evidence="13">
    <location>
        <begin position="2357"/>
        <end position="2489"/>
    </location>
</feature>
<feature type="compositionally biased region" description="Low complexity" evidence="13">
    <location>
        <begin position="1795"/>
        <end position="1813"/>
    </location>
</feature>
<evidence type="ECO:0000313" key="15">
    <source>
        <dbReference type="EMBL" id="KAF6122598.1"/>
    </source>
</evidence>
<feature type="compositionally biased region" description="Low complexity" evidence="13">
    <location>
        <begin position="617"/>
        <end position="627"/>
    </location>
</feature>